<feature type="binding site" evidence="7">
    <location>
        <begin position="58"/>
        <end position="60"/>
    </location>
    <ligand>
        <name>5-amino-6-(D-ribitylamino)uracil</name>
        <dbReference type="ChEBI" id="CHEBI:15934"/>
    </ligand>
</feature>
<dbReference type="EC" id="2.5.1.78" evidence="3 7"/>
<evidence type="ECO:0000256" key="4">
    <source>
        <dbReference type="ARBA" id="ARBA00022619"/>
    </source>
</evidence>
<dbReference type="HAMAP" id="MF_00178">
    <property type="entry name" value="Lumazine_synth"/>
    <property type="match status" value="1"/>
</dbReference>
<organism evidence="8 9">
    <name type="scientific">Candidatus Kinetoplastidibacterium desouzai TCC079E</name>
    <dbReference type="NCBI Taxonomy" id="1208919"/>
    <lineage>
        <taxon>Bacteria</taxon>
        <taxon>Pseudomonadati</taxon>
        <taxon>Pseudomonadota</taxon>
        <taxon>Betaproteobacteria</taxon>
        <taxon>Candidatus Kinetoplastidibacterium</taxon>
    </lineage>
</organism>
<dbReference type="InterPro" id="IPR034964">
    <property type="entry name" value="LS"/>
</dbReference>
<comment type="similarity">
    <text evidence="2 7">Belongs to the DMRL synthase family.</text>
</comment>
<protein>
    <recommendedName>
        <fullName evidence="3 7">6,7-dimethyl-8-ribityllumazine synthase</fullName>
        <shortName evidence="7">DMRL synthase</shortName>
        <shortName evidence="7">LS</shortName>
        <shortName evidence="7">Lumazine synthase</shortName>
        <ecNumber evidence="3 7">2.5.1.78</ecNumber>
    </recommendedName>
</protein>
<accession>M1LU62</accession>
<comment type="catalytic activity">
    <reaction evidence="6 7">
        <text>(2S)-2-hydroxy-3-oxobutyl phosphate + 5-amino-6-(D-ribitylamino)uracil = 6,7-dimethyl-8-(1-D-ribityl)lumazine + phosphate + 2 H2O + H(+)</text>
        <dbReference type="Rhea" id="RHEA:26152"/>
        <dbReference type="ChEBI" id="CHEBI:15377"/>
        <dbReference type="ChEBI" id="CHEBI:15378"/>
        <dbReference type="ChEBI" id="CHEBI:15934"/>
        <dbReference type="ChEBI" id="CHEBI:43474"/>
        <dbReference type="ChEBI" id="CHEBI:58201"/>
        <dbReference type="ChEBI" id="CHEBI:58830"/>
        <dbReference type="EC" id="2.5.1.78"/>
    </reaction>
</comment>
<feature type="binding site" evidence="7">
    <location>
        <begin position="87"/>
        <end position="88"/>
    </location>
    <ligand>
        <name>(2S)-2-hydroxy-3-oxobutyl phosphate</name>
        <dbReference type="ChEBI" id="CHEBI:58830"/>
    </ligand>
</feature>
<dbReference type="HOGENOM" id="CLU_089358_1_2_4"/>
<evidence type="ECO:0000313" key="8">
    <source>
        <dbReference type="EMBL" id="AGF46829.1"/>
    </source>
</evidence>
<gene>
    <name evidence="7" type="primary">ribH</name>
    <name evidence="8" type="ORF">CDSE_0516</name>
</gene>
<dbReference type="CDD" id="cd09209">
    <property type="entry name" value="Lumazine_synthase-I"/>
    <property type="match status" value="1"/>
</dbReference>
<dbReference type="PANTHER" id="PTHR21058:SF0">
    <property type="entry name" value="6,7-DIMETHYL-8-RIBITYLLUMAZINE SYNTHASE"/>
    <property type="match status" value="1"/>
</dbReference>
<evidence type="ECO:0000256" key="6">
    <source>
        <dbReference type="ARBA" id="ARBA00048785"/>
    </source>
</evidence>
<dbReference type="AlphaFoldDB" id="M1LU62"/>
<name>M1LU62_9PROT</name>
<comment type="pathway">
    <text evidence="1 7">Cofactor biosynthesis; riboflavin biosynthesis; riboflavin from 2-hydroxy-3-oxobutyl phosphate and 5-amino-6-(D-ribitylamino)uracil: step 1/2.</text>
</comment>
<comment type="function">
    <text evidence="7">Catalyzes the formation of 6,7-dimethyl-8-ribityllumazine by condensation of 5-amino-6-(D-ribitylamino)uracil with 3,4-dihydroxy-2-butanone 4-phosphate. This is the penultimate step in the biosynthesis of riboflavin.</text>
</comment>
<reference evidence="8 9" key="1">
    <citation type="journal article" date="2013" name="Genome Biol. Evol.">
        <title>Genome evolution and phylogenomic analysis of candidatus kinetoplastibacterium, the betaproteobacterial endosymbionts of strigomonas and angomonas.</title>
        <authorList>
            <person name="Alves J.M."/>
            <person name="Serrano M.G."/>
            <person name="Maia da Silva F."/>
            <person name="Voegtly L.J."/>
            <person name="Matveyev A.V."/>
            <person name="Teixeira M.M."/>
            <person name="Camargo E.P."/>
            <person name="Buck G.A."/>
        </authorList>
    </citation>
    <scope>NUCLEOTIDE SEQUENCE [LARGE SCALE GENOMIC DNA]</scope>
    <source>
        <strain evidence="8 9">TCC079E</strain>
    </source>
</reference>
<dbReference type="eggNOG" id="COG0054">
    <property type="taxonomic scope" value="Bacteria"/>
</dbReference>
<dbReference type="GO" id="GO:0009349">
    <property type="term" value="C:riboflavin synthase complex"/>
    <property type="evidence" value="ECO:0007669"/>
    <property type="project" value="UniProtKB-UniRule"/>
</dbReference>
<dbReference type="EMBL" id="CP003803">
    <property type="protein sequence ID" value="AGF46829.1"/>
    <property type="molecule type" value="Genomic_DNA"/>
</dbReference>
<feature type="binding site" evidence="7">
    <location>
        <begin position="82"/>
        <end position="84"/>
    </location>
    <ligand>
        <name>5-amino-6-(D-ribitylamino)uracil</name>
        <dbReference type="ChEBI" id="CHEBI:15934"/>
    </ligand>
</feature>
<dbReference type="STRING" id="1208919.CDSE_0516"/>
<dbReference type="PATRIC" id="fig|1208919.3.peg.267"/>
<feature type="binding site" evidence="7">
    <location>
        <position position="129"/>
    </location>
    <ligand>
        <name>(2S)-2-hydroxy-3-oxobutyl phosphate</name>
        <dbReference type="ChEBI" id="CHEBI:58830"/>
    </ligand>
</feature>
<dbReference type="InterPro" id="IPR002180">
    <property type="entry name" value="LS/RS"/>
</dbReference>
<dbReference type="RefSeq" id="WP_015396240.1">
    <property type="nucleotide sequence ID" value="NC_020294.1"/>
</dbReference>
<dbReference type="Pfam" id="PF00885">
    <property type="entry name" value="DMRL_synthase"/>
    <property type="match status" value="1"/>
</dbReference>
<evidence type="ECO:0000256" key="3">
    <source>
        <dbReference type="ARBA" id="ARBA00012664"/>
    </source>
</evidence>
<evidence type="ECO:0000256" key="1">
    <source>
        <dbReference type="ARBA" id="ARBA00004917"/>
    </source>
</evidence>
<dbReference type="PANTHER" id="PTHR21058">
    <property type="entry name" value="6,7-DIMETHYL-8-RIBITYLLUMAZINE SYNTHASE DMRL SYNTHASE LUMAZINE SYNTHASE"/>
    <property type="match status" value="1"/>
</dbReference>
<keyword evidence="9" id="KW-1185">Reference proteome</keyword>
<dbReference type="GO" id="GO:0009231">
    <property type="term" value="P:riboflavin biosynthetic process"/>
    <property type="evidence" value="ECO:0007669"/>
    <property type="project" value="UniProtKB-UniRule"/>
</dbReference>
<dbReference type="UniPathway" id="UPA00275">
    <property type="reaction ID" value="UER00404"/>
</dbReference>
<dbReference type="Proteomes" id="UP000011547">
    <property type="component" value="Chromosome"/>
</dbReference>
<evidence type="ECO:0000256" key="7">
    <source>
        <dbReference type="HAMAP-Rule" id="MF_00178"/>
    </source>
</evidence>
<dbReference type="GO" id="GO:0000906">
    <property type="term" value="F:6,7-dimethyl-8-ribityllumazine synthase activity"/>
    <property type="evidence" value="ECO:0007669"/>
    <property type="project" value="UniProtKB-UniRule"/>
</dbReference>
<proteinExistence type="inferred from homology"/>
<evidence type="ECO:0000256" key="5">
    <source>
        <dbReference type="ARBA" id="ARBA00022679"/>
    </source>
</evidence>
<evidence type="ECO:0000313" key="9">
    <source>
        <dbReference type="Proteomes" id="UP000011547"/>
    </source>
</evidence>
<dbReference type="OrthoDB" id="9809709at2"/>
<dbReference type="GO" id="GO:0005829">
    <property type="term" value="C:cytosol"/>
    <property type="evidence" value="ECO:0007669"/>
    <property type="project" value="TreeGrafter"/>
</dbReference>
<dbReference type="SUPFAM" id="SSF52121">
    <property type="entry name" value="Lumazine synthase"/>
    <property type="match status" value="1"/>
</dbReference>
<keyword evidence="4 7" id="KW-0686">Riboflavin biosynthesis</keyword>
<sequence>MSIYRFDPNLDGRNLNIGIVLSRFNEDIGKIELDYCLDELSCLGVSESDIILVTVPGALEIGTTLMHMIENYELNALIALGAVIRGETFHFDIVSNEMAASIAKLSLETGVPIANGVLTVDSYEQAISRAPIKGRDCADVAVEMSNLFIKLKS</sequence>
<dbReference type="Gene3D" id="3.40.50.960">
    <property type="entry name" value="Lumazine/riboflavin synthase"/>
    <property type="match status" value="1"/>
</dbReference>
<dbReference type="InterPro" id="IPR036467">
    <property type="entry name" value="LS/RS_sf"/>
</dbReference>
<feature type="binding site" evidence="7">
    <location>
        <position position="24"/>
    </location>
    <ligand>
        <name>5-amino-6-(D-ribitylamino)uracil</name>
        <dbReference type="ChEBI" id="CHEBI:15934"/>
    </ligand>
</feature>
<feature type="active site" description="Proton donor" evidence="7">
    <location>
        <position position="90"/>
    </location>
</feature>
<dbReference type="KEGG" id="kde:CDSE_0516"/>
<feature type="binding site" evidence="7">
    <location>
        <position position="115"/>
    </location>
    <ligand>
        <name>5-amino-6-(D-ribitylamino)uracil</name>
        <dbReference type="ChEBI" id="CHEBI:15934"/>
    </ligand>
</feature>
<dbReference type="NCBIfam" id="TIGR00114">
    <property type="entry name" value="lumazine-synth"/>
    <property type="match status" value="1"/>
</dbReference>
<evidence type="ECO:0000256" key="2">
    <source>
        <dbReference type="ARBA" id="ARBA00007424"/>
    </source>
</evidence>
<keyword evidence="5 7" id="KW-0808">Transferase</keyword>